<reference evidence="1 2" key="1">
    <citation type="journal article" date="2015" name="Genome Biol. Evol.">
        <title>Comparative Genomics of Listeria Sensu Lato: Genus-Wide Differences in Evolutionary Dynamics and the Progressive Gain of Complex, Potentially Pathogenicity-Related Traits through Lateral Gene Transfer.</title>
        <authorList>
            <person name="Chiara M."/>
            <person name="Caruso M."/>
            <person name="D'Erchia A.M."/>
            <person name="Manzari C."/>
            <person name="Fraccalvieri R."/>
            <person name="Goffredo E."/>
            <person name="Latorre L."/>
            <person name="Miccolupo A."/>
            <person name="Padalino I."/>
            <person name="Santagada G."/>
            <person name="Chiocco D."/>
            <person name="Pesole G."/>
            <person name="Horner D.S."/>
            <person name="Parisi A."/>
        </authorList>
    </citation>
    <scope>NUCLEOTIDE SEQUENCE [LARGE SCALE GENOMIC DNA]</scope>
    <source>
        <strain evidence="1 2">1991</strain>
    </source>
</reference>
<evidence type="ECO:0000313" key="1">
    <source>
        <dbReference type="EMBL" id="KMT58005.1"/>
    </source>
</evidence>
<evidence type="ECO:0000313" key="2">
    <source>
        <dbReference type="Proteomes" id="UP000052258"/>
    </source>
</evidence>
<proteinExistence type="predicted"/>
<accession>A0A0J8G612</accession>
<gene>
    <name evidence="1" type="ORF">X560_2446</name>
</gene>
<dbReference type="Proteomes" id="UP000052258">
    <property type="component" value="Unassembled WGS sequence"/>
</dbReference>
<sequence length="96" mass="11458">MIDFEELKKQYLILYYAVREYGDSTNSSQLKSLEQLLVELDKESPDIKRIKDLNLSLYPPHDGISEFFVWDDNFEKRLDLNEPIDNAKKITWEMLN</sequence>
<dbReference type="OrthoDB" id="2003057at2"/>
<dbReference type="RefSeq" id="WP_007473626.1">
    <property type="nucleotide sequence ID" value="NZ_KQ130621.1"/>
</dbReference>
<protein>
    <submittedName>
        <fullName evidence="1">Uncharacterized protein</fullName>
    </submittedName>
</protein>
<dbReference type="PATRIC" id="fig|1430899.3.peg.2498"/>
<comment type="caution">
    <text evidence="1">The sequence shown here is derived from an EMBL/GenBank/DDBJ whole genome shotgun (WGS) entry which is preliminary data.</text>
</comment>
<dbReference type="AlphaFoldDB" id="A0A0J8G612"/>
<organism evidence="1 2">
    <name type="scientific">Listeria fleischmannii 1991</name>
    <dbReference type="NCBI Taxonomy" id="1430899"/>
    <lineage>
        <taxon>Bacteria</taxon>
        <taxon>Bacillati</taxon>
        <taxon>Bacillota</taxon>
        <taxon>Bacilli</taxon>
        <taxon>Bacillales</taxon>
        <taxon>Listeriaceae</taxon>
        <taxon>Listeria</taxon>
    </lineage>
</organism>
<dbReference type="EMBL" id="AZHO01000035">
    <property type="protein sequence ID" value="KMT58005.1"/>
    <property type="molecule type" value="Genomic_DNA"/>
</dbReference>
<keyword evidence="2" id="KW-1185">Reference proteome</keyword>
<name>A0A0J8G612_9LIST</name>